<organism evidence="1 2">
    <name type="scientific">Stentor coeruleus</name>
    <dbReference type="NCBI Taxonomy" id="5963"/>
    <lineage>
        <taxon>Eukaryota</taxon>
        <taxon>Sar</taxon>
        <taxon>Alveolata</taxon>
        <taxon>Ciliophora</taxon>
        <taxon>Postciliodesmatophora</taxon>
        <taxon>Heterotrichea</taxon>
        <taxon>Heterotrichida</taxon>
        <taxon>Stentoridae</taxon>
        <taxon>Stentor</taxon>
    </lineage>
</organism>
<name>A0A1R2CCR4_9CILI</name>
<reference evidence="1 2" key="1">
    <citation type="submission" date="2016-11" db="EMBL/GenBank/DDBJ databases">
        <title>The macronuclear genome of Stentor coeruleus: a giant cell with tiny introns.</title>
        <authorList>
            <person name="Slabodnick M."/>
            <person name="Ruby J.G."/>
            <person name="Reiff S.B."/>
            <person name="Swart E.C."/>
            <person name="Gosai S."/>
            <person name="Prabakaran S."/>
            <person name="Witkowska E."/>
            <person name="Larue G.E."/>
            <person name="Fisher S."/>
            <person name="Freeman R.M."/>
            <person name="Gunawardena J."/>
            <person name="Chu W."/>
            <person name="Stover N.A."/>
            <person name="Gregory B.D."/>
            <person name="Nowacki M."/>
            <person name="Derisi J."/>
            <person name="Roy S.W."/>
            <person name="Marshall W.F."/>
            <person name="Sood P."/>
        </authorList>
    </citation>
    <scope>NUCLEOTIDE SEQUENCE [LARGE SCALE GENOMIC DNA]</scope>
    <source>
        <strain evidence="1">WM001</strain>
    </source>
</reference>
<keyword evidence="2" id="KW-1185">Reference proteome</keyword>
<accession>A0A1R2CCR4</accession>
<comment type="caution">
    <text evidence="1">The sequence shown here is derived from an EMBL/GenBank/DDBJ whole genome shotgun (WGS) entry which is preliminary data.</text>
</comment>
<gene>
    <name evidence="1" type="ORF">SteCoe_11586</name>
</gene>
<dbReference type="Proteomes" id="UP000187209">
    <property type="component" value="Unassembled WGS sequence"/>
</dbReference>
<sequence length="466" mass="53477">MSSSEDLPRKRIREDSEKVPKLKKKGQVFLVTGLREHLSVFPPQYVLPINKCIPTLSPLGIRFFNTDPCNFPGDSLITHKYGSLNKPTFSSISDYQAIIQDYMYYGYSHFSYVCSEINANSKISIDEVIETILLYIKKIIKVLDKASKKITLCLKIDNNYKKAIDGLHKGIALLYPYLEKAFSGFRSNSSAGIEKSEESFRAILAFYIANHFIVYEDYEDTLTSKQIPLIEKFIADCFQGIKSSKASLKLFLLEKWCGQFQKPSLKFTEIIKNPIIKAPTTSLTQDIKNCYKKHIPFFQKIFHKEIITKVLLDLIGKADYSLFIITYLKNIIIPDFLFQGTHTTCTSKVFISMDALTLDITFNQNLCVASFIVCLLDEVASYYTIVKSKNLGERFLKSTRALGDNIRDMTCKYEVLGSNIRSERINDELAKFLVNEKNWEEKKVFFKIRIATLEKGIDSNEKNMIK</sequence>
<evidence type="ECO:0000313" key="2">
    <source>
        <dbReference type="Proteomes" id="UP000187209"/>
    </source>
</evidence>
<dbReference type="AlphaFoldDB" id="A0A1R2CCR4"/>
<protein>
    <submittedName>
        <fullName evidence="1">Uncharacterized protein</fullName>
    </submittedName>
</protein>
<evidence type="ECO:0000313" key="1">
    <source>
        <dbReference type="EMBL" id="OMJ86814.1"/>
    </source>
</evidence>
<proteinExistence type="predicted"/>
<dbReference type="EMBL" id="MPUH01000194">
    <property type="protein sequence ID" value="OMJ86814.1"/>
    <property type="molecule type" value="Genomic_DNA"/>
</dbReference>